<dbReference type="OrthoDB" id="5242354at2"/>
<name>F5YXW0_MYCSD</name>
<evidence type="ECO:0000256" key="8">
    <source>
        <dbReference type="ARBA" id="ARBA00023139"/>
    </source>
</evidence>
<dbReference type="GO" id="GO:0005576">
    <property type="term" value="C:extracellular region"/>
    <property type="evidence" value="ECO:0007669"/>
    <property type="project" value="TreeGrafter"/>
</dbReference>
<keyword evidence="4 15" id="KW-0732">Signal</keyword>
<feature type="signal peptide" evidence="15">
    <location>
        <begin position="1"/>
        <end position="31"/>
    </location>
</feature>
<feature type="chain" id="PRO_5003335642" description="L,D-TPase catalytic domain-containing protein" evidence="15">
    <location>
        <begin position="32"/>
        <end position="383"/>
    </location>
</feature>
<evidence type="ECO:0000256" key="7">
    <source>
        <dbReference type="ARBA" id="ARBA00023136"/>
    </source>
</evidence>
<keyword evidence="6 13" id="KW-0573">Peptidoglycan synthesis</keyword>
<feature type="region of interest" description="Disordered" evidence="14">
    <location>
        <begin position="32"/>
        <end position="123"/>
    </location>
</feature>
<sequence>MSGWKLAGIGAWLSTAGMAAVLTLGCGAALADPPQQPGDPAAVDAGPIDAAAPPAPAELPPPPDPFAPPPPPPPPADPFAFPPPPEPAPPAPPVPGAAPGEPGAAPGEPGAAPGEPGEPGELGVAQQGAVPVAAGPVAGQNPEPFTGTAPFLPPSFNPLDGSMVGVAKPIIINFQRPIADKAMAEQAIHISSNPPVPGKFYWMTPSQVRWRPFNFWPAHTTVNIDAAGTKSSFRTGDALVATADDKTHQMTITRNGKLEKTFPMSMGMSSGGHETPNGTYYVLEKFPTLVMDSSTYGVPINSTYGYKVTVQDAVRIDNSGGFVHSAPWSVNDQGKRNVSHGCINLSPANAKWFYDNFGSGDPVVVKNSVGTYTKNDGAQDWQM</sequence>
<comment type="pathway">
    <text evidence="12">Glycan biosynthesis.</text>
</comment>
<dbReference type="FunFam" id="2.40.440.10:FF:000005">
    <property type="entry name" value="L,D-transpeptidase 2"/>
    <property type="match status" value="1"/>
</dbReference>
<gene>
    <name evidence="17" type="ordered locus">JDM601_0160</name>
</gene>
<dbReference type="GO" id="GO:0008360">
    <property type="term" value="P:regulation of cell shape"/>
    <property type="evidence" value="ECO:0007669"/>
    <property type="project" value="UniProtKB-UniRule"/>
</dbReference>
<keyword evidence="3" id="KW-0808">Transferase</keyword>
<evidence type="ECO:0000259" key="16">
    <source>
        <dbReference type="PROSITE" id="PS52029"/>
    </source>
</evidence>
<dbReference type="RefSeq" id="WP_013827104.1">
    <property type="nucleotide sequence ID" value="NC_015576.1"/>
</dbReference>
<evidence type="ECO:0000256" key="13">
    <source>
        <dbReference type="PROSITE-ProRule" id="PRU01373"/>
    </source>
</evidence>
<dbReference type="Gene3D" id="2.60.40.3710">
    <property type="match status" value="1"/>
</dbReference>
<dbReference type="PANTHER" id="PTHR30582">
    <property type="entry name" value="L,D-TRANSPEPTIDASE"/>
    <property type="match status" value="1"/>
</dbReference>
<keyword evidence="9" id="KW-0449">Lipoprotein</keyword>
<dbReference type="CDD" id="cd16913">
    <property type="entry name" value="YkuD_like"/>
    <property type="match status" value="1"/>
</dbReference>
<dbReference type="InterPro" id="IPR050979">
    <property type="entry name" value="LD-transpeptidase"/>
</dbReference>
<evidence type="ECO:0000256" key="15">
    <source>
        <dbReference type="SAM" id="SignalP"/>
    </source>
</evidence>
<dbReference type="InterPro" id="IPR005490">
    <property type="entry name" value="LD_TPept_cat_dom"/>
</dbReference>
<dbReference type="PROSITE" id="PS51257">
    <property type="entry name" value="PROKAR_LIPOPROTEIN"/>
    <property type="match status" value="1"/>
</dbReference>
<dbReference type="GO" id="GO:0016746">
    <property type="term" value="F:acyltransferase activity"/>
    <property type="evidence" value="ECO:0007669"/>
    <property type="project" value="UniProtKB-KW"/>
</dbReference>
<feature type="domain" description="L,D-TPase catalytic" evidence="16">
    <location>
        <begin position="239"/>
        <end position="366"/>
    </location>
</feature>
<keyword evidence="2" id="KW-1003">Cell membrane</keyword>
<evidence type="ECO:0000256" key="11">
    <source>
        <dbReference type="ARBA" id="ARBA00023316"/>
    </source>
</evidence>
<proteinExistence type="predicted"/>
<evidence type="ECO:0000256" key="9">
    <source>
        <dbReference type="ARBA" id="ARBA00023288"/>
    </source>
</evidence>
<keyword evidence="7" id="KW-0472">Membrane</keyword>
<organism evidence="17 18">
    <name type="scientific">Mycolicibacter sinensis (strain JDM601)</name>
    <name type="common">Mycobacterium sinense</name>
    <dbReference type="NCBI Taxonomy" id="875328"/>
    <lineage>
        <taxon>Bacteria</taxon>
        <taxon>Bacillati</taxon>
        <taxon>Actinomycetota</taxon>
        <taxon>Actinomycetes</taxon>
        <taxon>Mycobacteriales</taxon>
        <taxon>Mycobacteriaceae</taxon>
        <taxon>Mycolicibacter</taxon>
    </lineage>
</organism>
<protein>
    <recommendedName>
        <fullName evidence="16">L,D-TPase catalytic domain-containing protein</fullName>
    </recommendedName>
</protein>
<dbReference type="STRING" id="875328.JDM601_0160"/>
<keyword evidence="8" id="KW-0564">Palmitate</keyword>
<dbReference type="UniPathway" id="UPA00219"/>
<comment type="pathway">
    <text evidence="1 13">Cell wall biogenesis; peptidoglycan biosynthesis.</text>
</comment>
<dbReference type="GO" id="GO:0018104">
    <property type="term" value="P:peptidoglycan-protein cross-linking"/>
    <property type="evidence" value="ECO:0007669"/>
    <property type="project" value="TreeGrafter"/>
</dbReference>
<feature type="active site" description="Nucleophile" evidence="13">
    <location>
        <position position="342"/>
    </location>
</feature>
<evidence type="ECO:0000256" key="10">
    <source>
        <dbReference type="ARBA" id="ARBA00023315"/>
    </source>
</evidence>
<keyword evidence="5 13" id="KW-0133">Cell shape</keyword>
<feature type="compositionally biased region" description="Pro residues" evidence="14">
    <location>
        <begin position="53"/>
        <end position="96"/>
    </location>
</feature>
<dbReference type="PROSITE" id="PS52029">
    <property type="entry name" value="LD_TPASE"/>
    <property type="match status" value="1"/>
</dbReference>
<dbReference type="HOGENOM" id="CLU_039404_0_0_11"/>
<dbReference type="KEGG" id="mjd:JDM601_0160"/>
<dbReference type="InterPro" id="IPR041280">
    <property type="entry name" value="Big_10"/>
</dbReference>
<keyword evidence="10" id="KW-0012">Acyltransferase</keyword>
<dbReference type="eggNOG" id="COG1376">
    <property type="taxonomic scope" value="Bacteria"/>
</dbReference>
<evidence type="ECO:0000256" key="5">
    <source>
        <dbReference type="ARBA" id="ARBA00022960"/>
    </source>
</evidence>
<reference evidence="17 18" key="1">
    <citation type="journal article" date="2011" name="J. Bacteriol.">
        <title>Complete genome sequence of a novel clinical isolate, the nontuberculous Mycobacterium strain JDM601.</title>
        <authorList>
            <person name="Zhang Z.Y."/>
            <person name="Sun Z.Q."/>
            <person name="Wang Z.L."/>
            <person name="Wen Z.L."/>
            <person name="Sun Q.W."/>
            <person name="Zhu Z.Q."/>
            <person name="Song Y.Z."/>
            <person name="Zhao J.W."/>
            <person name="Wang H.H."/>
            <person name="Zhang S.L."/>
            <person name="Guo X.K."/>
        </authorList>
    </citation>
    <scope>NUCLEOTIDE SEQUENCE [LARGE SCALE GENOMIC DNA]</scope>
    <source>
        <strain evidence="17 18">JDM601</strain>
    </source>
</reference>
<dbReference type="EMBL" id="CP002329">
    <property type="protein sequence ID" value="AEF34160.1"/>
    <property type="molecule type" value="Genomic_DNA"/>
</dbReference>
<feature type="compositionally biased region" description="Low complexity" evidence="14">
    <location>
        <begin position="97"/>
        <end position="123"/>
    </location>
</feature>
<dbReference type="SUPFAM" id="SSF141523">
    <property type="entry name" value="L,D-transpeptidase catalytic domain-like"/>
    <property type="match status" value="1"/>
</dbReference>
<evidence type="ECO:0000313" key="17">
    <source>
        <dbReference type="EMBL" id="AEF34160.1"/>
    </source>
</evidence>
<evidence type="ECO:0000256" key="4">
    <source>
        <dbReference type="ARBA" id="ARBA00022729"/>
    </source>
</evidence>
<evidence type="ECO:0000256" key="2">
    <source>
        <dbReference type="ARBA" id="ARBA00022475"/>
    </source>
</evidence>
<dbReference type="AlphaFoldDB" id="F5YXW0"/>
<dbReference type="Pfam" id="PF17964">
    <property type="entry name" value="Big_10"/>
    <property type="match status" value="1"/>
</dbReference>
<dbReference type="GO" id="GO:0071972">
    <property type="term" value="F:peptidoglycan L,D-transpeptidase activity"/>
    <property type="evidence" value="ECO:0007669"/>
    <property type="project" value="TreeGrafter"/>
</dbReference>
<evidence type="ECO:0000256" key="14">
    <source>
        <dbReference type="SAM" id="MobiDB-lite"/>
    </source>
</evidence>
<dbReference type="Proteomes" id="UP000009224">
    <property type="component" value="Chromosome"/>
</dbReference>
<evidence type="ECO:0000256" key="6">
    <source>
        <dbReference type="ARBA" id="ARBA00022984"/>
    </source>
</evidence>
<evidence type="ECO:0000256" key="3">
    <source>
        <dbReference type="ARBA" id="ARBA00022679"/>
    </source>
</evidence>
<evidence type="ECO:0000313" key="18">
    <source>
        <dbReference type="Proteomes" id="UP000009224"/>
    </source>
</evidence>
<dbReference type="InterPro" id="IPR038063">
    <property type="entry name" value="Transpep_catalytic_dom"/>
</dbReference>
<evidence type="ECO:0000256" key="12">
    <source>
        <dbReference type="ARBA" id="ARBA00060592"/>
    </source>
</evidence>
<feature type="compositionally biased region" description="Low complexity" evidence="14">
    <location>
        <begin position="32"/>
        <end position="52"/>
    </location>
</feature>
<dbReference type="CDD" id="cd13431">
    <property type="entry name" value="LDT_IgD_like_1"/>
    <property type="match status" value="1"/>
</dbReference>
<keyword evidence="18" id="KW-1185">Reference proteome</keyword>
<accession>F5YXW0</accession>
<dbReference type="PANTHER" id="PTHR30582:SF2">
    <property type="entry name" value="L,D-TRANSPEPTIDASE YCIB-RELATED"/>
    <property type="match status" value="1"/>
</dbReference>
<dbReference type="Gene3D" id="2.40.440.10">
    <property type="entry name" value="L,D-transpeptidase catalytic domain-like"/>
    <property type="match status" value="1"/>
</dbReference>
<evidence type="ECO:0000256" key="1">
    <source>
        <dbReference type="ARBA" id="ARBA00004752"/>
    </source>
</evidence>
<feature type="active site" description="Proton donor/acceptor" evidence="13">
    <location>
        <position position="324"/>
    </location>
</feature>
<keyword evidence="11 13" id="KW-0961">Cell wall biogenesis/degradation</keyword>
<dbReference type="Pfam" id="PF03734">
    <property type="entry name" value="YkuD"/>
    <property type="match status" value="1"/>
</dbReference>
<dbReference type="GO" id="GO:0071555">
    <property type="term" value="P:cell wall organization"/>
    <property type="evidence" value="ECO:0007669"/>
    <property type="project" value="UniProtKB-UniRule"/>
</dbReference>